<dbReference type="AlphaFoldDB" id="A0A381T6W3"/>
<evidence type="ECO:0000259" key="2">
    <source>
        <dbReference type="SMART" id="SM00646"/>
    </source>
</evidence>
<protein>
    <recommendedName>
        <fullName evidence="2">MurNAc-LAA domain-containing protein</fullName>
    </recommendedName>
</protein>
<dbReference type="GO" id="GO:0030288">
    <property type="term" value="C:outer membrane-bounded periplasmic space"/>
    <property type="evidence" value="ECO:0007669"/>
    <property type="project" value="TreeGrafter"/>
</dbReference>
<proteinExistence type="predicted"/>
<dbReference type="Pfam" id="PF01520">
    <property type="entry name" value="Amidase_3"/>
    <property type="match status" value="1"/>
</dbReference>
<dbReference type="SUPFAM" id="SSF53187">
    <property type="entry name" value="Zn-dependent exopeptidases"/>
    <property type="match status" value="1"/>
</dbReference>
<dbReference type="PANTHER" id="PTHR30404:SF0">
    <property type="entry name" value="N-ACETYLMURAMOYL-L-ALANINE AMIDASE AMIC"/>
    <property type="match status" value="1"/>
</dbReference>
<dbReference type="Gene3D" id="2.60.40.3500">
    <property type="match status" value="1"/>
</dbReference>
<dbReference type="InterPro" id="IPR021731">
    <property type="entry name" value="AMIN_dom"/>
</dbReference>
<dbReference type="InterPro" id="IPR002508">
    <property type="entry name" value="MurNAc-LAA_cat"/>
</dbReference>
<reference evidence="3" key="1">
    <citation type="submission" date="2018-05" db="EMBL/GenBank/DDBJ databases">
        <authorList>
            <person name="Lanie J.A."/>
            <person name="Ng W.-L."/>
            <person name="Kazmierczak K.M."/>
            <person name="Andrzejewski T.M."/>
            <person name="Davidsen T.M."/>
            <person name="Wayne K.J."/>
            <person name="Tettelin H."/>
            <person name="Glass J.I."/>
            <person name="Rusch D."/>
            <person name="Podicherti R."/>
            <person name="Tsui H.-C.T."/>
            <person name="Winkler M.E."/>
        </authorList>
    </citation>
    <scope>NUCLEOTIDE SEQUENCE</scope>
</reference>
<name>A0A381T6W3_9ZZZZ</name>
<dbReference type="Pfam" id="PF11741">
    <property type="entry name" value="AMIN"/>
    <property type="match status" value="1"/>
</dbReference>
<evidence type="ECO:0000313" key="3">
    <source>
        <dbReference type="EMBL" id="SVA09483.1"/>
    </source>
</evidence>
<sequence length="375" mass="41567">MFLFLTLVVCTFSETNAESVLKNIRISAHDGDTRLVLDLSKQTKYKIFTLNRPNRVVIDLYKASKISKLESTLNGKGLINKVRIAKNSPTKLRVVVETKDVVLYKAMTIPSSSAEDFRLVVDVKSMYEGSKKIATNSINQSKMIIAIDPGHGGKDPGTAGKNIVEKHLVLKIAKRLVNTINAEKSMSAFLTRDGDYFPCPQNRKSCDQKTSLNERLDIAKKGGAVLFISIHADSFRDSRVRGATVYALSDAAKVPNNGEWLAMYHVKRYSRAAVQLSRGANEVTAFDQSLVVADAVIKELKKVSRMRKLSVRQAAFVVLKSNEMASILIETSYLSNPGDEKFLINPINQQKIAEAILKGIKNYSAESRKGVVRIN</sequence>
<dbReference type="GO" id="GO:0008745">
    <property type="term" value="F:N-acetylmuramoyl-L-alanine amidase activity"/>
    <property type="evidence" value="ECO:0007669"/>
    <property type="project" value="InterPro"/>
</dbReference>
<gene>
    <name evidence="3" type="ORF">METZ01_LOCUS62337</name>
</gene>
<dbReference type="SMART" id="SM00646">
    <property type="entry name" value="Ami_3"/>
    <property type="match status" value="1"/>
</dbReference>
<dbReference type="EMBL" id="UINC01003816">
    <property type="protein sequence ID" value="SVA09483.1"/>
    <property type="molecule type" value="Genomic_DNA"/>
</dbReference>
<dbReference type="Gene3D" id="3.40.630.40">
    <property type="entry name" value="Zn-dependent exopeptidases"/>
    <property type="match status" value="1"/>
</dbReference>
<keyword evidence="1" id="KW-0378">Hydrolase</keyword>
<dbReference type="GO" id="GO:0009253">
    <property type="term" value="P:peptidoglycan catabolic process"/>
    <property type="evidence" value="ECO:0007669"/>
    <property type="project" value="InterPro"/>
</dbReference>
<evidence type="ECO:0000256" key="1">
    <source>
        <dbReference type="ARBA" id="ARBA00022801"/>
    </source>
</evidence>
<dbReference type="CDD" id="cd02696">
    <property type="entry name" value="MurNAc-LAA"/>
    <property type="match status" value="1"/>
</dbReference>
<feature type="domain" description="MurNAc-LAA" evidence="2">
    <location>
        <begin position="216"/>
        <end position="361"/>
    </location>
</feature>
<dbReference type="InterPro" id="IPR050695">
    <property type="entry name" value="N-acetylmuramoyl_amidase_3"/>
</dbReference>
<dbReference type="PANTHER" id="PTHR30404">
    <property type="entry name" value="N-ACETYLMURAMOYL-L-ALANINE AMIDASE"/>
    <property type="match status" value="1"/>
</dbReference>
<accession>A0A381T6W3</accession>
<organism evidence="3">
    <name type="scientific">marine metagenome</name>
    <dbReference type="NCBI Taxonomy" id="408172"/>
    <lineage>
        <taxon>unclassified sequences</taxon>
        <taxon>metagenomes</taxon>
        <taxon>ecological metagenomes</taxon>
    </lineage>
</organism>